<accession>A0A9K3GKT8</accession>
<feature type="region of interest" description="Disordered" evidence="1">
    <location>
        <begin position="20"/>
        <end position="83"/>
    </location>
</feature>
<reference evidence="2 3" key="1">
    <citation type="journal article" date="2018" name="PLoS ONE">
        <title>The draft genome of Kipferlia bialata reveals reductive genome evolution in fornicate parasites.</title>
        <authorList>
            <person name="Tanifuji G."/>
            <person name="Takabayashi S."/>
            <person name="Kume K."/>
            <person name="Takagi M."/>
            <person name="Nakayama T."/>
            <person name="Kamikawa R."/>
            <person name="Inagaki Y."/>
            <person name="Hashimoto T."/>
        </authorList>
    </citation>
    <scope>NUCLEOTIDE SEQUENCE [LARGE SCALE GENOMIC DNA]</scope>
    <source>
        <strain evidence="2">NY0173</strain>
    </source>
</reference>
<sequence length="261" mass="26861">AFVTAAGPVLGARRLIPIGGGRAIESGPAMRTTPAERAAAAGSIPREGKISKEGRPKRSGQGVGVPSALPPPPVSRKRSRGSDLRVVATLDKTAGSSTDILFRRTRDRALRLIQDMAGDTKPGSPSATQGHGEGARSTAAILAQTMSLPAPATSATSTGVDIPLYGSDADTGLDGIESYAAVLPPGQVAPEPDAPLGLSPFPLPYLPPQHRQGQGCMIPLPIGLGRRPLDLIEILTRREAEADASFDSDGHTLEGTASGYQ</sequence>
<feature type="region of interest" description="Disordered" evidence="1">
    <location>
        <begin position="240"/>
        <end position="261"/>
    </location>
</feature>
<proteinExistence type="predicted"/>
<evidence type="ECO:0000313" key="2">
    <source>
        <dbReference type="EMBL" id="GIQ87464.1"/>
    </source>
</evidence>
<dbReference type="EMBL" id="BDIP01003248">
    <property type="protein sequence ID" value="GIQ87464.1"/>
    <property type="molecule type" value="Genomic_DNA"/>
</dbReference>
<gene>
    <name evidence="2" type="ORF">KIPB_009508</name>
</gene>
<keyword evidence="3" id="KW-1185">Reference proteome</keyword>
<name>A0A9K3GKT8_9EUKA</name>
<evidence type="ECO:0000313" key="3">
    <source>
        <dbReference type="Proteomes" id="UP000265618"/>
    </source>
</evidence>
<dbReference type="Proteomes" id="UP000265618">
    <property type="component" value="Unassembled WGS sequence"/>
</dbReference>
<feature type="compositionally biased region" description="Basic and acidic residues" evidence="1">
    <location>
        <begin position="46"/>
        <end position="56"/>
    </location>
</feature>
<dbReference type="AlphaFoldDB" id="A0A9K3GKT8"/>
<protein>
    <submittedName>
        <fullName evidence="2">Uncharacterized protein</fullName>
    </submittedName>
</protein>
<organism evidence="2 3">
    <name type="scientific">Kipferlia bialata</name>
    <dbReference type="NCBI Taxonomy" id="797122"/>
    <lineage>
        <taxon>Eukaryota</taxon>
        <taxon>Metamonada</taxon>
        <taxon>Carpediemonas-like organisms</taxon>
        <taxon>Kipferlia</taxon>
    </lineage>
</organism>
<feature type="non-terminal residue" evidence="2">
    <location>
        <position position="1"/>
    </location>
</feature>
<comment type="caution">
    <text evidence="2">The sequence shown here is derived from an EMBL/GenBank/DDBJ whole genome shotgun (WGS) entry which is preliminary data.</text>
</comment>
<feature type="non-terminal residue" evidence="2">
    <location>
        <position position="261"/>
    </location>
</feature>
<evidence type="ECO:0000256" key="1">
    <source>
        <dbReference type="SAM" id="MobiDB-lite"/>
    </source>
</evidence>